<reference evidence="8 9" key="1">
    <citation type="submission" date="2024-02" db="EMBL/GenBank/DDBJ databases">
        <title>First draft genome assembly of two strains of Seiridium cardinale.</title>
        <authorList>
            <person name="Emiliani G."/>
            <person name="Scali E."/>
        </authorList>
    </citation>
    <scope>NUCLEOTIDE SEQUENCE [LARGE SCALE GENOMIC DNA]</scope>
    <source>
        <strain evidence="8 9">BM-138-000479</strain>
    </source>
</reference>
<evidence type="ECO:0000313" key="9">
    <source>
        <dbReference type="Proteomes" id="UP001465668"/>
    </source>
</evidence>
<dbReference type="InterPro" id="IPR016169">
    <property type="entry name" value="FAD-bd_PCMH_sub2"/>
</dbReference>
<dbReference type="InterPro" id="IPR012951">
    <property type="entry name" value="BBE"/>
</dbReference>
<comment type="cofactor">
    <cofactor evidence="1">
        <name>FAD</name>
        <dbReference type="ChEBI" id="CHEBI:57692"/>
    </cofactor>
</comment>
<proteinExistence type="inferred from homology"/>
<dbReference type="Gene3D" id="3.30.465.10">
    <property type="match status" value="1"/>
</dbReference>
<keyword evidence="5" id="KW-0560">Oxidoreductase</keyword>
<keyword evidence="4" id="KW-0274">FAD</keyword>
<sequence length="502" mass="54840">MDAMWYALSLVVSAWLLISEVDAIIDIRADLKEILDQYDWSTNTTITYPGTEYWDGATERWSVFSAPNFGAAISPATEEDAVQVVNIATSNNISFLATGGRHGFTTSLSEISNGIALDLSKFNSVSVNQSDGTMKIGGGVRFRDVYEPIFNAGYEMQIGTCSCPGIIGVTLGAGIGPYAGVHGFILDALLSVRLITADGSVVEASESTNPDLFWALRGAGANFGIVLSAEYQLQDQINNGEMLVSEFLIPAELNATYFELLESYQSTQPPNLSISVFMGYNSTIEASQIMTTWTYLGPQDEGLEVFQPMFDINPIVVDTQIYAWDTVIQSVAGGIDALSCTDNLTHIVNGANVRNLSASTYKEVFQKTAVFLEAYPGARISQVEISMYPNQAAAAVPDDETAYPWRDARAYVSPQLTVDPTMVANSTLELAMEAFAKEIREDIVATSGYLGLAVYVNNAHGDETPEQIYSERKLPRLTSLKEKWDPNNVFRYYNPIIAEGKQ</sequence>
<dbReference type="InterPro" id="IPR036318">
    <property type="entry name" value="FAD-bd_PCMH-like_sf"/>
</dbReference>
<comment type="similarity">
    <text evidence="2">Belongs to the oxygen-dependent FAD-linked oxidoreductase family.</text>
</comment>
<feature type="domain" description="FAD-binding PCMH-type" evidence="7">
    <location>
        <begin position="64"/>
        <end position="236"/>
    </location>
</feature>
<evidence type="ECO:0000256" key="3">
    <source>
        <dbReference type="ARBA" id="ARBA00022630"/>
    </source>
</evidence>
<keyword evidence="6" id="KW-0732">Signal</keyword>
<comment type="caution">
    <text evidence="8">The sequence shown here is derived from an EMBL/GenBank/DDBJ whole genome shotgun (WGS) entry which is preliminary data.</text>
</comment>
<evidence type="ECO:0000256" key="2">
    <source>
        <dbReference type="ARBA" id="ARBA00005466"/>
    </source>
</evidence>
<dbReference type="Proteomes" id="UP001465668">
    <property type="component" value="Unassembled WGS sequence"/>
</dbReference>
<feature type="signal peptide" evidence="6">
    <location>
        <begin position="1"/>
        <end position="23"/>
    </location>
</feature>
<feature type="chain" id="PRO_5046892925" evidence="6">
    <location>
        <begin position="24"/>
        <end position="502"/>
    </location>
</feature>
<dbReference type="InterPro" id="IPR016166">
    <property type="entry name" value="FAD-bd_PCMH"/>
</dbReference>
<evidence type="ECO:0000256" key="6">
    <source>
        <dbReference type="SAM" id="SignalP"/>
    </source>
</evidence>
<organism evidence="8 9">
    <name type="scientific">Seiridium cardinale</name>
    <dbReference type="NCBI Taxonomy" id="138064"/>
    <lineage>
        <taxon>Eukaryota</taxon>
        <taxon>Fungi</taxon>
        <taxon>Dikarya</taxon>
        <taxon>Ascomycota</taxon>
        <taxon>Pezizomycotina</taxon>
        <taxon>Sordariomycetes</taxon>
        <taxon>Xylariomycetidae</taxon>
        <taxon>Amphisphaeriales</taxon>
        <taxon>Sporocadaceae</taxon>
        <taxon>Seiridium</taxon>
    </lineage>
</organism>
<dbReference type="Pfam" id="PF01565">
    <property type="entry name" value="FAD_binding_4"/>
    <property type="match status" value="1"/>
</dbReference>
<dbReference type="PANTHER" id="PTHR42973">
    <property type="entry name" value="BINDING OXIDOREDUCTASE, PUTATIVE (AFU_ORTHOLOGUE AFUA_1G17690)-RELATED"/>
    <property type="match status" value="1"/>
</dbReference>
<dbReference type="InterPro" id="IPR006094">
    <property type="entry name" value="Oxid_FAD_bind_N"/>
</dbReference>
<evidence type="ECO:0000256" key="1">
    <source>
        <dbReference type="ARBA" id="ARBA00001974"/>
    </source>
</evidence>
<name>A0ABR2XV99_9PEZI</name>
<dbReference type="PANTHER" id="PTHR42973:SF9">
    <property type="entry name" value="FAD-BINDING PCMH-TYPE DOMAIN-CONTAINING PROTEIN-RELATED"/>
    <property type="match status" value="1"/>
</dbReference>
<protein>
    <submittedName>
        <fullName evidence="8">FAD-binding PCMH-type domain-containing protein</fullName>
    </submittedName>
</protein>
<dbReference type="EMBL" id="JARVKM010000019">
    <property type="protein sequence ID" value="KAK9777736.1"/>
    <property type="molecule type" value="Genomic_DNA"/>
</dbReference>
<dbReference type="Pfam" id="PF08031">
    <property type="entry name" value="BBE"/>
    <property type="match status" value="1"/>
</dbReference>
<evidence type="ECO:0000313" key="8">
    <source>
        <dbReference type="EMBL" id="KAK9777736.1"/>
    </source>
</evidence>
<evidence type="ECO:0000259" key="7">
    <source>
        <dbReference type="PROSITE" id="PS51387"/>
    </source>
</evidence>
<keyword evidence="3" id="KW-0285">Flavoprotein</keyword>
<dbReference type="InterPro" id="IPR050416">
    <property type="entry name" value="FAD-linked_Oxidoreductase"/>
</dbReference>
<keyword evidence="9" id="KW-1185">Reference proteome</keyword>
<gene>
    <name evidence="8" type="ORF">SCAR479_05419</name>
</gene>
<dbReference type="SUPFAM" id="SSF56176">
    <property type="entry name" value="FAD-binding/transporter-associated domain-like"/>
    <property type="match status" value="1"/>
</dbReference>
<dbReference type="PROSITE" id="PS51387">
    <property type="entry name" value="FAD_PCMH"/>
    <property type="match status" value="1"/>
</dbReference>
<dbReference type="Gene3D" id="3.40.462.20">
    <property type="match status" value="1"/>
</dbReference>
<accession>A0ABR2XV99</accession>
<evidence type="ECO:0000256" key="4">
    <source>
        <dbReference type="ARBA" id="ARBA00022827"/>
    </source>
</evidence>
<evidence type="ECO:0000256" key="5">
    <source>
        <dbReference type="ARBA" id="ARBA00023002"/>
    </source>
</evidence>